<dbReference type="Proteomes" id="UP000054485">
    <property type="component" value="Unassembled WGS sequence"/>
</dbReference>
<dbReference type="EMBL" id="KN835200">
    <property type="protein sequence ID" value="KIK43982.1"/>
    <property type="molecule type" value="Genomic_DNA"/>
</dbReference>
<evidence type="ECO:0008006" key="5">
    <source>
        <dbReference type="Google" id="ProtNLM"/>
    </source>
</evidence>
<protein>
    <recommendedName>
        <fullName evidence="5">Transmembrane protein</fullName>
    </recommendedName>
</protein>
<feature type="transmembrane region" description="Helical" evidence="2">
    <location>
        <begin position="173"/>
        <end position="197"/>
    </location>
</feature>
<gene>
    <name evidence="3" type="ORF">CY34DRAFT_803217</name>
</gene>
<accession>A0A0D0BCJ9</accession>
<dbReference type="HOGENOM" id="CLU_065000_0_1_1"/>
<evidence type="ECO:0000313" key="3">
    <source>
        <dbReference type="EMBL" id="KIK43982.1"/>
    </source>
</evidence>
<feature type="region of interest" description="Disordered" evidence="1">
    <location>
        <begin position="1"/>
        <end position="42"/>
    </location>
</feature>
<keyword evidence="4" id="KW-1185">Reference proteome</keyword>
<reference evidence="4" key="2">
    <citation type="submission" date="2015-01" db="EMBL/GenBank/DDBJ databases">
        <title>Evolutionary Origins and Diversification of the Mycorrhizal Mutualists.</title>
        <authorList>
            <consortium name="DOE Joint Genome Institute"/>
            <consortium name="Mycorrhizal Genomics Consortium"/>
            <person name="Kohler A."/>
            <person name="Kuo A."/>
            <person name="Nagy L.G."/>
            <person name="Floudas D."/>
            <person name="Copeland A."/>
            <person name="Barry K.W."/>
            <person name="Cichocki N."/>
            <person name="Veneault-Fourrey C."/>
            <person name="LaButti K."/>
            <person name="Lindquist E.A."/>
            <person name="Lipzen A."/>
            <person name="Lundell T."/>
            <person name="Morin E."/>
            <person name="Murat C."/>
            <person name="Riley R."/>
            <person name="Ohm R."/>
            <person name="Sun H."/>
            <person name="Tunlid A."/>
            <person name="Henrissat B."/>
            <person name="Grigoriev I.V."/>
            <person name="Hibbett D.S."/>
            <person name="Martin F."/>
        </authorList>
    </citation>
    <scope>NUCLEOTIDE SEQUENCE [LARGE SCALE GENOMIC DNA]</scope>
    <source>
        <strain evidence="4">UH-Slu-Lm8-n1</strain>
    </source>
</reference>
<evidence type="ECO:0000256" key="1">
    <source>
        <dbReference type="SAM" id="MobiDB-lite"/>
    </source>
</evidence>
<keyword evidence="2" id="KW-0812">Transmembrane</keyword>
<feature type="compositionally biased region" description="Basic and acidic residues" evidence="1">
    <location>
        <begin position="17"/>
        <end position="27"/>
    </location>
</feature>
<evidence type="ECO:0000256" key="2">
    <source>
        <dbReference type="SAM" id="Phobius"/>
    </source>
</evidence>
<sequence>MDGDLERAEPGPSAQHADVDRQREKQARVMTGNDSKNVTTTTGDNSGLAAAWMQRLQVLTLITTFLASIDGELFVLTSTSQGTLHSQEFVYASFTGALIFHVCAAILGYVACFALIQYQIGDVTPSDAKNTEAQQMRIAIPPFDAVNNLFQVPLGFQVRSRTSTPPLDLLTRCYFTTLALGSVGFILALLGIAGYAWVVLKEVIGIFTVVCLGVSILASVWAVL</sequence>
<keyword evidence="2" id="KW-1133">Transmembrane helix</keyword>
<feature type="transmembrane region" description="Helical" evidence="2">
    <location>
        <begin position="89"/>
        <end position="116"/>
    </location>
</feature>
<feature type="transmembrane region" description="Helical" evidence="2">
    <location>
        <begin position="203"/>
        <end position="223"/>
    </location>
</feature>
<evidence type="ECO:0000313" key="4">
    <source>
        <dbReference type="Proteomes" id="UP000054485"/>
    </source>
</evidence>
<reference evidence="3 4" key="1">
    <citation type="submission" date="2014-04" db="EMBL/GenBank/DDBJ databases">
        <authorList>
            <consortium name="DOE Joint Genome Institute"/>
            <person name="Kuo A."/>
            <person name="Ruytinx J."/>
            <person name="Rineau F."/>
            <person name="Colpaert J."/>
            <person name="Kohler A."/>
            <person name="Nagy L.G."/>
            <person name="Floudas D."/>
            <person name="Copeland A."/>
            <person name="Barry K.W."/>
            <person name="Cichocki N."/>
            <person name="Veneault-Fourrey C."/>
            <person name="LaButti K."/>
            <person name="Lindquist E.A."/>
            <person name="Lipzen A."/>
            <person name="Lundell T."/>
            <person name="Morin E."/>
            <person name="Murat C."/>
            <person name="Sun H."/>
            <person name="Tunlid A."/>
            <person name="Henrissat B."/>
            <person name="Grigoriev I.V."/>
            <person name="Hibbett D.S."/>
            <person name="Martin F."/>
            <person name="Nordberg H.P."/>
            <person name="Cantor M.N."/>
            <person name="Hua S.X."/>
        </authorList>
    </citation>
    <scope>NUCLEOTIDE SEQUENCE [LARGE SCALE GENOMIC DNA]</scope>
    <source>
        <strain evidence="3 4">UH-Slu-Lm8-n1</strain>
    </source>
</reference>
<dbReference type="AlphaFoldDB" id="A0A0D0BCJ9"/>
<keyword evidence="2" id="KW-0472">Membrane</keyword>
<feature type="compositionally biased region" description="Polar residues" evidence="1">
    <location>
        <begin position="32"/>
        <end position="42"/>
    </location>
</feature>
<dbReference type="STRING" id="930992.A0A0D0BCJ9"/>
<organism evidence="3 4">
    <name type="scientific">Suillus luteus UH-Slu-Lm8-n1</name>
    <dbReference type="NCBI Taxonomy" id="930992"/>
    <lineage>
        <taxon>Eukaryota</taxon>
        <taxon>Fungi</taxon>
        <taxon>Dikarya</taxon>
        <taxon>Basidiomycota</taxon>
        <taxon>Agaricomycotina</taxon>
        <taxon>Agaricomycetes</taxon>
        <taxon>Agaricomycetidae</taxon>
        <taxon>Boletales</taxon>
        <taxon>Suillineae</taxon>
        <taxon>Suillaceae</taxon>
        <taxon>Suillus</taxon>
    </lineage>
</organism>
<dbReference type="OrthoDB" id="2653987at2759"/>
<proteinExistence type="predicted"/>
<dbReference type="InParanoid" id="A0A0D0BCJ9"/>
<name>A0A0D0BCJ9_9AGAM</name>